<dbReference type="EnsemblPlants" id="TraesCS5B02G511000.1">
    <property type="protein sequence ID" value="TraesCS5B02G511000.1"/>
    <property type="gene ID" value="TraesCS5B02G511000"/>
</dbReference>
<accession>A0A3B6LX72</accession>
<dbReference type="Gramene" id="TraesCS5B02G511000.1">
    <property type="protein sequence ID" value="TraesCS5B02G511000.1"/>
    <property type="gene ID" value="TraesCS5B02G511000"/>
</dbReference>
<name>A0A3B6LX72_WHEAT</name>
<dbReference type="RefSeq" id="XP_044394254.1">
    <property type="nucleotide sequence ID" value="XM_044538319.1"/>
</dbReference>
<keyword evidence="6" id="KW-1185">Reference proteome</keyword>
<dbReference type="Gramene" id="TraesJUL5B03G03025760.1">
    <property type="protein sequence ID" value="TraesJUL5B03G03025760.1"/>
    <property type="gene ID" value="TraesJUL5B03G03025760"/>
</dbReference>
<sequence length="249" mass="27609">MRIRRCASRLLGSAAAAPLISCSSAEPPRFELPAPAPPAPADESRPGLVAPDASSSGEPCCELSQSPWDLMDQLDLSDPQVEKLFEETHFVSVTWRSSWLFLPSMPAFGSIKEDQEQEDMSEGVELHIIAAKKMAREKNGSKLKKNKGVKLKKGVWTCRKNDGKGWFCRRLTREPNSYCSYHSDHKLKLPGSEKPHGKRAPVNVGEEFYYYAGFGPGTKRRRTPSSDSVPEPPLLAEPLKEEAPSEIET</sequence>
<dbReference type="Gramene" id="TraesJAG5B03G03002100.1">
    <property type="protein sequence ID" value="TraesJAG5B03G03002100.1"/>
    <property type="gene ID" value="TraesJAG5B03G03002100"/>
</dbReference>
<protein>
    <recommendedName>
        <fullName evidence="4">WRC domain-containing protein</fullName>
    </recommendedName>
</protein>
<dbReference type="Gramene" id="TraesROB_scaffold_062839_01G000300.1">
    <property type="protein sequence ID" value="TraesROB_scaffold_062839_01G000300.1"/>
    <property type="gene ID" value="TraesROB_scaffold_062839_01G000300"/>
</dbReference>
<dbReference type="PANTHER" id="PTHR34680">
    <property type="entry name" value="EXPRESSED PROTEIN"/>
    <property type="match status" value="1"/>
</dbReference>
<dbReference type="Proteomes" id="UP000019116">
    <property type="component" value="Chromosome 5B"/>
</dbReference>
<proteinExistence type="predicted"/>
<evidence type="ECO:0000256" key="1">
    <source>
        <dbReference type="ARBA" id="ARBA00023242"/>
    </source>
</evidence>
<comment type="caution">
    <text evidence="2">Lacks conserved residue(s) required for the propagation of feature annotation.</text>
</comment>
<gene>
    <name evidence="5" type="primary">LOC123117598</name>
</gene>
<dbReference type="Gramene" id="TraesRN5B0101207300.1">
    <property type="protein sequence ID" value="TraesRN5B0101207300.1"/>
    <property type="gene ID" value="TraesRN5B0101207300"/>
</dbReference>
<feature type="domain" description="WRC" evidence="4">
    <location>
        <begin position="152"/>
        <end position="197"/>
    </location>
</feature>
<dbReference type="GeneID" id="123117598"/>
<dbReference type="Gramene" id="TraesCS5B03G1239600.1">
    <property type="protein sequence ID" value="TraesCS5B03G1239600.1.CDS"/>
    <property type="gene ID" value="TraesCS5B03G1239600"/>
</dbReference>
<dbReference type="Pfam" id="PF08879">
    <property type="entry name" value="WRC"/>
    <property type="match status" value="1"/>
</dbReference>
<feature type="compositionally biased region" description="Polar residues" evidence="3">
    <location>
        <begin position="53"/>
        <end position="62"/>
    </location>
</feature>
<evidence type="ECO:0000256" key="2">
    <source>
        <dbReference type="PROSITE-ProRule" id="PRU01002"/>
    </source>
</evidence>
<dbReference type="Gramene" id="TraesARI7B03G04324510.1">
    <property type="protein sequence ID" value="TraesARI7B03G04324510.1"/>
    <property type="gene ID" value="TraesARI7B03G04324510"/>
</dbReference>
<evidence type="ECO:0000259" key="4">
    <source>
        <dbReference type="PROSITE" id="PS51667"/>
    </source>
</evidence>
<keyword evidence="1" id="KW-0539">Nucleus</keyword>
<feature type="region of interest" description="Disordered" evidence="3">
    <location>
        <begin position="215"/>
        <end position="249"/>
    </location>
</feature>
<dbReference type="AlphaFoldDB" id="A0A3B6LX72"/>
<dbReference type="OrthoDB" id="787182at2759"/>
<reference evidence="5" key="1">
    <citation type="submission" date="2018-08" db="EMBL/GenBank/DDBJ databases">
        <authorList>
            <person name="Rossello M."/>
        </authorList>
    </citation>
    <scope>NUCLEOTIDE SEQUENCE [LARGE SCALE GENOMIC DNA]</scope>
    <source>
        <strain evidence="5">cv. Chinese Spring</strain>
    </source>
</reference>
<dbReference type="Gramene" id="TraesNOR5B03G03033180.1">
    <property type="protein sequence ID" value="TraesNOR5B03G03033180.1"/>
    <property type="gene ID" value="TraesNOR5B03G03033180"/>
</dbReference>
<dbReference type="InterPro" id="IPR014977">
    <property type="entry name" value="WRC_dom"/>
</dbReference>
<dbReference type="Gramene" id="TraesLDM5B03G03007840.1">
    <property type="protein sequence ID" value="TraesLDM5B03G03007840.1"/>
    <property type="gene ID" value="TraesLDM5B03G03007840"/>
</dbReference>
<dbReference type="Gramene" id="TraesLAC5B03G02959450.1">
    <property type="protein sequence ID" value="TraesLAC5B03G02959450.1"/>
    <property type="gene ID" value="TraesLAC5B03G02959450"/>
</dbReference>
<evidence type="ECO:0000313" key="6">
    <source>
        <dbReference type="Proteomes" id="UP000019116"/>
    </source>
</evidence>
<dbReference type="Gramene" id="TraesSYM7B03G04015140.1">
    <property type="protein sequence ID" value="TraesSYM7B03G04015140.1"/>
    <property type="gene ID" value="TraesSYM7B03G04015140"/>
</dbReference>
<dbReference type="PANTHER" id="PTHR34680:SF7">
    <property type="entry name" value="WRC DOMAIN-CONTAINING PROTEIN"/>
    <property type="match status" value="1"/>
</dbReference>
<dbReference type="Gramene" id="TraesWEE_scaffold_057736_01G000100.1">
    <property type="protein sequence ID" value="TraesWEE_scaffold_057736_01G000100.1"/>
    <property type="gene ID" value="TraesWEE_scaffold_057736_01G000100"/>
</dbReference>
<dbReference type="Gramene" id="TraesCLE_scaffold_046777_01G000100.1">
    <property type="protein sequence ID" value="TraesCLE_scaffold_046777_01G000100.1"/>
    <property type="gene ID" value="TraesCLE_scaffold_046777_01G000100"/>
</dbReference>
<evidence type="ECO:0000313" key="5">
    <source>
        <dbReference type="EnsemblPlants" id="TraesCS5B02G511000.1"/>
    </source>
</evidence>
<dbReference type="PROSITE" id="PS51667">
    <property type="entry name" value="WRC"/>
    <property type="match status" value="1"/>
</dbReference>
<evidence type="ECO:0000256" key="3">
    <source>
        <dbReference type="SAM" id="MobiDB-lite"/>
    </source>
</evidence>
<organism evidence="5">
    <name type="scientific">Triticum aestivum</name>
    <name type="common">Wheat</name>
    <dbReference type="NCBI Taxonomy" id="4565"/>
    <lineage>
        <taxon>Eukaryota</taxon>
        <taxon>Viridiplantae</taxon>
        <taxon>Streptophyta</taxon>
        <taxon>Embryophyta</taxon>
        <taxon>Tracheophyta</taxon>
        <taxon>Spermatophyta</taxon>
        <taxon>Magnoliopsida</taxon>
        <taxon>Liliopsida</taxon>
        <taxon>Poales</taxon>
        <taxon>Poaceae</taxon>
        <taxon>BOP clade</taxon>
        <taxon>Pooideae</taxon>
        <taxon>Triticodae</taxon>
        <taxon>Triticeae</taxon>
        <taxon>Triticinae</taxon>
        <taxon>Triticum</taxon>
    </lineage>
</organism>
<reference evidence="5" key="2">
    <citation type="submission" date="2018-10" db="UniProtKB">
        <authorList>
            <consortium name="EnsemblPlants"/>
        </authorList>
    </citation>
    <scope>IDENTIFICATION</scope>
</reference>
<dbReference type="Gramene" id="TraesMAC5B03G03002500.1">
    <property type="protein sequence ID" value="TraesMAC5B03G03002500.1"/>
    <property type="gene ID" value="TraesMAC5B03G03002500"/>
</dbReference>
<dbReference type="Gramene" id="TraesSTA5B03G02996080.1">
    <property type="protein sequence ID" value="TraesSTA5B03G02996080.1"/>
    <property type="gene ID" value="TraesSTA5B03G02996080"/>
</dbReference>
<dbReference type="Gramene" id="TraesCAD_scaffold_053477_01G000100.1">
    <property type="protein sequence ID" value="TraesCAD_scaffold_053477_01G000100.1"/>
    <property type="gene ID" value="TraesCAD_scaffold_053477_01G000100"/>
</dbReference>
<feature type="region of interest" description="Disordered" evidence="3">
    <location>
        <begin position="27"/>
        <end position="62"/>
    </location>
</feature>